<accession>A0A4U1CE84</accession>
<comment type="caution">
    <text evidence="1">The sequence shown here is derived from an EMBL/GenBank/DDBJ whole genome shotgun (WGS) entry which is preliminary data.</text>
</comment>
<evidence type="ECO:0000313" key="2">
    <source>
        <dbReference type="Proteomes" id="UP000309488"/>
    </source>
</evidence>
<dbReference type="EMBL" id="SWBR01000005">
    <property type="protein sequence ID" value="TKC05362.1"/>
    <property type="molecule type" value="Genomic_DNA"/>
</dbReference>
<reference evidence="1 2" key="1">
    <citation type="submission" date="2019-04" db="EMBL/GenBank/DDBJ databases">
        <title>Pedobacter sp. RP-3-22 sp. nov., isolated from Arctic soil.</title>
        <authorList>
            <person name="Dahal R.H."/>
            <person name="Kim D.-U."/>
        </authorList>
    </citation>
    <scope>NUCLEOTIDE SEQUENCE [LARGE SCALE GENOMIC DNA]</scope>
    <source>
        <strain evidence="1 2">RP-3-22</strain>
    </source>
</reference>
<organism evidence="1 2">
    <name type="scientific">Pedobacter polaris</name>
    <dbReference type="NCBI Taxonomy" id="2571273"/>
    <lineage>
        <taxon>Bacteria</taxon>
        <taxon>Pseudomonadati</taxon>
        <taxon>Bacteroidota</taxon>
        <taxon>Sphingobacteriia</taxon>
        <taxon>Sphingobacteriales</taxon>
        <taxon>Sphingobacteriaceae</taxon>
        <taxon>Pedobacter</taxon>
    </lineage>
</organism>
<dbReference type="RefSeq" id="WP_136843249.1">
    <property type="nucleotide sequence ID" value="NZ_SWBR01000005.1"/>
</dbReference>
<dbReference type="PROSITE" id="PS51257">
    <property type="entry name" value="PROKAR_LIPOPROTEIN"/>
    <property type="match status" value="1"/>
</dbReference>
<name>A0A4U1CE84_9SPHI</name>
<sequence length="312" mass="34208">MNTKLFATLLGVLALLSASCKKEKPVKGEDKPVIQSPYIKKVYEFKPAPGQFVNEGGDSDLAKTDILLGDVGKGVVSLGGYGGYIVFGFDHAIINATGLDLGIYSNPLIGVDMEFSEPGIVCVMQDVNKNGSPDDVWYELAGSDYSASTTLKNYKITYYKPASLAHDIRWIDNQGKEGLILRNMFHAQDYFPSWASGTEISYTGTLVRNTLTLGDIITNKPLRTGYSDNGSSEYVSFQEQFGRGYNTFDIDWAVNDNGDKVSLTSIDFVKVYTAQNCNGNLFSPDLNNERSRYVGEISTEIAGAVDLKLIKK</sequence>
<dbReference type="OrthoDB" id="975810at2"/>
<dbReference type="Proteomes" id="UP000309488">
    <property type="component" value="Unassembled WGS sequence"/>
</dbReference>
<keyword evidence="2" id="KW-1185">Reference proteome</keyword>
<gene>
    <name evidence="1" type="ORF">FA048_16665</name>
</gene>
<evidence type="ECO:0000313" key="1">
    <source>
        <dbReference type="EMBL" id="TKC05362.1"/>
    </source>
</evidence>
<protein>
    <submittedName>
        <fullName evidence="1">PKD domain-containing protein</fullName>
    </submittedName>
</protein>
<proteinExistence type="predicted"/>
<dbReference type="AlphaFoldDB" id="A0A4U1CE84"/>